<dbReference type="Proteomes" id="UP000037175">
    <property type="component" value="Unassembled WGS sequence"/>
</dbReference>
<dbReference type="EMBL" id="LGTE01000023">
    <property type="protein sequence ID" value="KNZ68720.1"/>
    <property type="molecule type" value="Genomic_DNA"/>
</dbReference>
<dbReference type="RefSeq" id="WP_052218722.1">
    <property type="nucleotide sequence ID" value="NZ_LGTE01000023.1"/>
</dbReference>
<evidence type="ECO:0000313" key="2">
    <source>
        <dbReference type="EMBL" id="KNZ68720.1"/>
    </source>
</evidence>
<keyword evidence="1" id="KW-0732">Signal</keyword>
<comment type="caution">
    <text evidence="2">The sequence shown here is derived from an EMBL/GenBank/DDBJ whole genome shotgun (WGS) entry which is preliminary data.</text>
</comment>
<protein>
    <submittedName>
        <fullName evidence="2">Uncharacterized protein</fullName>
    </submittedName>
</protein>
<dbReference type="AlphaFoldDB" id="A0A0L6VZM4"/>
<reference evidence="3" key="1">
    <citation type="submission" date="2015-07" db="EMBL/GenBank/DDBJ databases">
        <title>Complete Genome of Thermincola ferriacetica strain Z-0001T.</title>
        <authorList>
            <person name="Lusk B."/>
            <person name="Badalamenti J.P."/>
            <person name="Parameswaran P."/>
            <person name="Bond D.R."/>
            <person name="Torres C.I."/>
        </authorList>
    </citation>
    <scope>NUCLEOTIDE SEQUENCE [LARGE SCALE GENOMIC DNA]</scope>
    <source>
        <strain evidence="3">Z-0001</strain>
    </source>
</reference>
<proteinExistence type="predicted"/>
<name>A0A0L6VZM4_9FIRM</name>
<sequence precursor="true">MRKFISLLLITLLVFSLVPVSLAANSQTSKTIYQAEEITDINELYNRALNGKTDKITYPKAKLKNKEGKPLNVKVYSTTQLLKIEKLKDGKEKKSYVTTTFAVVDEIELSSEKKSSNSRVKNRYFLNDYKYVEKWDPSKGVKAYQTVYWTVTSIGDDDYYDMYKVKGGWTVSSSYSVQNCKVNIGQNGFYNGGYTISQALTKYNVLIIYDYNVPPEWKPISKGMVGANSYGSVRKGTSSTTYDLWLENFIINDYSVEFPR</sequence>
<organism evidence="2 3">
    <name type="scientific">Thermincola ferriacetica</name>
    <dbReference type="NCBI Taxonomy" id="281456"/>
    <lineage>
        <taxon>Bacteria</taxon>
        <taxon>Bacillati</taxon>
        <taxon>Bacillota</taxon>
        <taxon>Clostridia</taxon>
        <taxon>Eubacteriales</taxon>
        <taxon>Thermincolaceae</taxon>
        <taxon>Thermincola</taxon>
    </lineage>
</organism>
<evidence type="ECO:0000256" key="1">
    <source>
        <dbReference type="SAM" id="SignalP"/>
    </source>
</evidence>
<accession>A0A0L6VZM4</accession>
<feature type="chain" id="PRO_5005568821" evidence="1">
    <location>
        <begin position="24"/>
        <end position="260"/>
    </location>
</feature>
<gene>
    <name evidence="2" type="ORF">Tfer_2715</name>
</gene>
<keyword evidence="3" id="KW-1185">Reference proteome</keyword>
<feature type="signal peptide" evidence="1">
    <location>
        <begin position="1"/>
        <end position="23"/>
    </location>
</feature>
<evidence type="ECO:0000313" key="3">
    <source>
        <dbReference type="Proteomes" id="UP000037175"/>
    </source>
</evidence>